<keyword evidence="1" id="KW-0472">Membrane</keyword>
<reference evidence="2" key="1">
    <citation type="submission" date="2023-06" db="EMBL/GenBank/DDBJ databases">
        <title>lsaBGC provides a comprehensive framework for evolutionary analysis of biosynthetic gene clusters within focal taxa.</title>
        <authorList>
            <person name="Salamzade R."/>
            <person name="Sandstrom S."/>
            <person name="Kalan L.R."/>
        </authorList>
    </citation>
    <scope>NUCLEOTIDE SEQUENCE</scope>
    <source>
        <strain evidence="2">P3-SID899</strain>
    </source>
</reference>
<proteinExistence type="predicted"/>
<keyword evidence="1" id="KW-1133">Transmembrane helix</keyword>
<feature type="transmembrane region" description="Helical" evidence="1">
    <location>
        <begin position="89"/>
        <end position="115"/>
    </location>
</feature>
<dbReference type="RefSeq" id="WP_002856464.1">
    <property type="nucleotide sequence ID" value="NZ_JACLBY010000030.1"/>
</dbReference>
<dbReference type="EMBL" id="JALXKZ020000002">
    <property type="protein sequence ID" value="MCV7628069.1"/>
    <property type="molecule type" value="Genomic_DNA"/>
</dbReference>
<feature type="transmembrane region" description="Helical" evidence="1">
    <location>
        <begin position="155"/>
        <end position="173"/>
    </location>
</feature>
<organism evidence="2 3">
    <name type="scientific">Micrococcus luteus</name>
    <name type="common">Micrococcus lysodeikticus</name>
    <dbReference type="NCBI Taxonomy" id="1270"/>
    <lineage>
        <taxon>Bacteria</taxon>
        <taxon>Bacillati</taxon>
        <taxon>Actinomycetota</taxon>
        <taxon>Actinomycetes</taxon>
        <taxon>Micrococcales</taxon>
        <taxon>Micrococcaceae</taxon>
        <taxon>Micrococcus</taxon>
    </lineage>
</organism>
<sequence length="235" mass="24368">MFAIARSEMTQLVRNRLVAASSLFVPLAFSAVLIFNRENFGGTAVAAALILVTVTAMGTYVTATTTLASRRQNLFLKRLRSTSAKDASILSGLVLPIALVNLVQAGVIVAILSVVGTPPVGVVAVVAAVVVLELMFVGAAIATAGLTNSPDHAQVTTLPLFVVALGAAMWVGLTGTEELAGVKRLLPGGAVTELIVEGWSGMALHETVSLLLPSLAFVVAAFAMAKSTFRWEPRA</sequence>
<protein>
    <submittedName>
        <fullName evidence="2">ABC transporter permease</fullName>
    </submittedName>
</protein>
<evidence type="ECO:0000313" key="2">
    <source>
        <dbReference type="EMBL" id="MCV7628069.1"/>
    </source>
</evidence>
<keyword evidence="1" id="KW-0812">Transmembrane</keyword>
<gene>
    <name evidence="2" type="ORF">M3A82_001740</name>
</gene>
<feature type="transmembrane region" description="Helical" evidence="1">
    <location>
        <begin position="207"/>
        <end position="225"/>
    </location>
</feature>
<evidence type="ECO:0000313" key="3">
    <source>
        <dbReference type="Proteomes" id="UP001205867"/>
    </source>
</evidence>
<dbReference type="AlphaFoldDB" id="A0AAP3AFB5"/>
<feature type="transmembrane region" description="Helical" evidence="1">
    <location>
        <begin position="40"/>
        <end position="68"/>
    </location>
</feature>
<accession>A0AAP3AFB5</accession>
<dbReference type="Proteomes" id="UP001205867">
    <property type="component" value="Unassembled WGS sequence"/>
</dbReference>
<evidence type="ECO:0000256" key="1">
    <source>
        <dbReference type="SAM" id="Phobius"/>
    </source>
</evidence>
<name>A0AAP3AFB5_MICLU</name>
<feature type="transmembrane region" description="Helical" evidence="1">
    <location>
        <begin position="121"/>
        <end position="143"/>
    </location>
</feature>
<comment type="caution">
    <text evidence="2">The sequence shown here is derived from an EMBL/GenBank/DDBJ whole genome shotgun (WGS) entry which is preliminary data.</text>
</comment>